<dbReference type="InterPro" id="IPR038273">
    <property type="entry name" value="Ndc80_sf"/>
</dbReference>
<proteinExistence type="inferred from homology"/>
<keyword evidence="3 10" id="KW-0132">Cell division</keyword>
<evidence type="ECO:0000256" key="2">
    <source>
        <dbReference type="ARBA" id="ARBA00022454"/>
    </source>
</evidence>
<dbReference type="STRING" id="6211.A0A068XY83"/>
<dbReference type="GO" id="GO:0051301">
    <property type="term" value="P:cell division"/>
    <property type="evidence" value="ECO:0007669"/>
    <property type="project" value="UniProtKB-UniRule"/>
</dbReference>
<reference evidence="14" key="1">
    <citation type="journal article" date="2013" name="Nature">
        <title>The genomes of four tapeworm species reveal adaptations to parasitism.</title>
        <authorList>
            <person name="Tsai I.J."/>
            <person name="Zarowiecki M."/>
            <person name="Holroyd N."/>
            <person name="Garciarrubio A."/>
            <person name="Sanchez-Flores A."/>
            <person name="Brooks K.L."/>
            <person name="Tracey A."/>
            <person name="Bobes R.J."/>
            <person name="Fragoso G."/>
            <person name="Sciutto E."/>
            <person name="Aslett M."/>
            <person name="Beasley H."/>
            <person name="Bennett H.M."/>
            <person name="Cai J."/>
            <person name="Camicia F."/>
            <person name="Clark R."/>
            <person name="Cucher M."/>
            <person name="De Silva N."/>
            <person name="Day T.A."/>
            <person name="Deplazes P."/>
            <person name="Estrada K."/>
            <person name="Fernandez C."/>
            <person name="Holland P.W."/>
            <person name="Hou J."/>
            <person name="Hu S."/>
            <person name="Huckvale T."/>
            <person name="Hung S.S."/>
            <person name="Kamenetzky L."/>
            <person name="Keane J.A."/>
            <person name="Kiss F."/>
            <person name="Koziol U."/>
            <person name="Lambert O."/>
            <person name="Liu K."/>
            <person name="Luo X."/>
            <person name="Luo Y."/>
            <person name="Macchiaroli N."/>
            <person name="Nichol S."/>
            <person name="Paps J."/>
            <person name="Parkinson J."/>
            <person name="Pouchkina-Stantcheva N."/>
            <person name="Riddiford N."/>
            <person name="Rosenzvit M."/>
            <person name="Salinas G."/>
            <person name="Wasmuth J.D."/>
            <person name="Zamanian M."/>
            <person name="Zheng Y."/>
            <person name="Cai X."/>
            <person name="Soberon X."/>
            <person name="Olson P.D."/>
            <person name="Laclette J.P."/>
            <person name="Brehm K."/>
            <person name="Berriman M."/>
            <person name="Garciarrubio A."/>
            <person name="Bobes R.J."/>
            <person name="Fragoso G."/>
            <person name="Sanchez-Flores A."/>
            <person name="Estrada K."/>
            <person name="Cevallos M.A."/>
            <person name="Morett E."/>
            <person name="Gonzalez V."/>
            <person name="Portillo T."/>
            <person name="Ochoa-Leyva A."/>
            <person name="Jose M.V."/>
            <person name="Sciutto E."/>
            <person name="Landa A."/>
            <person name="Jimenez L."/>
            <person name="Valdes V."/>
            <person name="Carrero J.C."/>
            <person name="Larralde C."/>
            <person name="Morales-Montor J."/>
            <person name="Limon-Lason J."/>
            <person name="Soberon X."/>
            <person name="Laclette J.P."/>
        </authorList>
    </citation>
    <scope>NUCLEOTIDE SEQUENCE [LARGE SCALE GENOMIC DNA]</scope>
</reference>
<dbReference type="OMA" id="PSHKFQK"/>
<dbReference type="EMBL" id="LN902843">
    <property type="protein sequence ID" value="CDS37188.1"/>
    <property type="molecule type" value="Genomic_DNA"/>
</dbReference>
<organism evidence="14 15">
    <name type="scientific">Echinococcus multilocularis</name>
    <name type="common">Fox tapeworm</name>
    <dbReference type="NCBI Taxonomy" id="6211"/>
    <lineage>
        <taxon>Eukaryota</taxon>
        <taxon>Metazoa</taxon>
        <taxon>Spiralia</taxon>
        <taxon>Lophotrochozoa</taxon>
        <taxon>Platyhelminthes</taxon>
        <taxon>Cestoda</taxon>
        <taxon>Eucestoda</taxon>
        <taxon>Cyclophyllidea</taxon>
        <taxon>Taeniidae</taxon>
        <taxon>Echinococcus</taxon>
    </lineage>
</organism>
<dbReference type="GO" id="GO:0051315">
    <property type="term" value="P:attachment of mitotic spindle microtubules to kinetochore"/>
    <property type="evidence" value="ECO:0007669"/>
    <property type="project" value="UniProtKB-UniRule"/>
</dbReference>
<sequence>MPRRLGIVPSDSRFSMAARRAYSSVAGQPARNSEALPSGGSQLTRPSTAVPVKAKPKNATTTTTCISNLVEFLSDTGYEGQVSLKALQSPSQKLVFSIFSHIMNHFAPNYFIPQDKVAFEDYFINTLKSFGYPVALKRSIVTTPGAPHSASQILAALDWLRNELSTCVSKMDEIHFITENEAGPVGKLIFDLLLDCVAANTVEPSAEAREHFETACACSLRCRPEDVAGLEAELVEMENQPSSANLIQQERDLRCRLSATERELAEQSDHLQHLQSLLPEAEAKADAAASNAQKVRDQVGEVAAEVEKLENLVSSQRAKFGDVVTTYQRLVEHYQQRVRVKEELVQLLHERSIELGRLDKPVAPALDEYNSLAVRLTDPSLPQLKMRSYLHTFDPLKEIPVICSELADVQAKLKRSAESSAAEVARKRNELATLESSLNKKVEELDKLERDLSESTKQLEDLKRQALSKKETLNQWITETDVAIAEARQSADARQQYLKKLNADVQQTQKDYEYYLDLNRKMSIYAETFQREVIEFMYLLKERLQGKADRRSTEEGKFEESMEELESKVSHLASRTEDLIKEANLLAERASASLPLS</sequence>
<dbReference type="PANTHER" id="PTHR10643">
    <property type="entry name" value="KINETOCHORE PROTEIN NDC80"/>
    <property type="match status" value="1"/>
</dbReference>
<dbReference type="eggNOG" id="KOG0995">
    <property type="taxonomic scope" value="Eukaryota"/>
</dbReference>
<reference evidence="14" key="2">
    <citation type="submission" date="2015-11" db="EMBL/GenBank/DDBJ databases">
        <authorList>
            <person name="Zhang Y."/>
            <person name="Guo Z."/>
        </authorList>
    </citation>
    <scope>NUCLEOTIDE SEQUENCE</scope>
</reference>
<dbReference type="Proteomes" id="UP000017246">
    <property type="component" value="Unassembled WGS sequence"/>
</dbReference>
<evidence type="ECO:0000256" key="10">
    <source>
        <dbReference type="RuleBase" id="RU368072"/>
    </source>
</evidence>
<dbReference type="Pfam" id="PF03801">
    <property type="entry name" value="Ndc80_HEC"/>
    <property type="match status" value="1"/>
</dbReference>
<evidence type="ECO:0000256" key="12">
    <source>
        <dbReference type="SAM" id="MobiDB-lite"/>
    </source>
</evidence>
<keyword evidence="8 10" id="KW-0131">Cell cycle</keyword>
<feature type="domain" description="Kinetochore protein Ndc80 CH" evidence="13">
    <location>
        <begin position="57"/>
        <end position="170"/>
    </location>
</feature>
<keyword evidence="4 10" id="KW-0498">Mitosis</keyword>
<comment type="subcellular location">
    <subcellularLocation>
        <location evidence="10">Chromosome</location>
        <location evidence="10">Centromere</location>
        <location evidence="10">Kinetochore</location>
    </subcellularLocation>
    <subcellularLocation>
        <location evidence="10">Nucleus</location>
    </subcellularLocation>
</comment>
<evidence type="ECO:0000256" key="6">
    <source>
        <dbReference type="ARBA" id="ARBA00023054"/>
    </source>
</evidence>
<evidence type="ECO:0000256" key="3">
    <source>
        <dbReference type="ARBA" id="ARBA00022618"/>
    </source>
</evidence>
<dbReference type="GO" id="GO:0031262">
    <property type="term" value="C:Ndc80 complex"/>
    <property type="evidence" value="ECO:0007669"/>
    <property type="project" value="UniProtKB-UniRule"/>
</dbReference>
<comment type="subunit">
    <text evidence="10">Component of the NDC80 complex.</text>
</comment>
<keyword evidence="7 10" id="KW-0539">Nucleus</keyword>
<feature type="region of interest" description="Disordered" evidence="12">
    <location>
        <begin position="25"/>
        <end position="48"/>
    </location>
</feature>
<evidence type="ECO:0000256" key="4">
    <source>
        <dbReference type="ARBA" id="ARBA00022776"/>
    </source>
</evidence>
<evidence type="ECO:0000256" key="8">
    <source>
        <dbReference type="ARBA" id="ARBA00023306"/>
    </source>
</evidence>
<dbReference type="InterPro" id="IPR005550">
    <property type="entry name" value="Kinetochore_Ndc80"/>
</dbReference>
<gene>
    <name evidence="14" type="ORF">EmuJ_000442300</name>
</gene>
<evidence type="ECO:0000313" key="14">
    <source>
        <dbReference type="EMBL" id="CDS37188.1"/>
    </source>
</evidence>
<dbReference type="OrthoDB" id="7459479at2759"/>
<feature type="coiled-coil region" evidence="11">
    <location>
        <begin position="417"/>
        <end position="479"/>
    </location>
</feature>
<dbReference type="GO" id="GO:0005634">
    <property type="term" value="C:nucleus"/>
    <property type="evidence" value="ECO:0007669"/>
    <property type="project" value="UniProtKB-SubCell"/>
</dbReference>
<accession>A0A068XY83</accession>
<evidence type="ECO:0000313" key="15">
    <source>
        <dbReference type="Proteomes" id="UP000017246"/>
    </source>
</evidence>
<evidence type="ECO:0000256" key="5">
    <source>
        <dbReference type="ARBA" id="ARBA00022838"/>
    </source>
</evidence>
<keyword evidence="2 10" id="KW-0158">Chromosome</keyword>
<dbReference type="Gene3D" id="1.10.418.30">
    <property type="entry name" value="Ncd80 complex, Ncd80 subunit"/>
    <property type="match status" value="1"/>
</dbReference>
<dbReference type="AlphaFoldDB" id="A0A068XY83"/>
<evidence type="ECO:0000256" key="1">
    <source>
        <dbReference type="ARBA" id="ARBA00007050"/>
    </source>
</evidence>
<comment type="similarity">
    <text evidence="1 10">Belongs to the NDC80/HEC1 family.</text>
</comment>
<comment type="function">
    <text evidence="10">Acts as a component of the essential kinetochore-associated NDC80 complex, which is required for chromosome segregation and spindle checkpoint activity.</text>
</comment>
<name>A0A068XY83_ECHMU</name>
<dbReference type="InterPro" id="IPR055260">
    <property type="entry name" value="Ndc80_CH"/>
</dbReference>
<protein>
    <recommendedName>
        <fullName evidence="10">Kinetochore protein NDC80</fullName>
    </recommendedName>
</protein>
<feature type="coiled-coil region" evidence="11">
    <location>
        <begin position="257"/>
        <end position="312"/>
    </location>
</feature>
<dbReference type="PANTHER" id="PTHR10643:SF2">
    <property type="entry name" value="KINETOCHORE PROTEIN NDC80 HOMOLOG"/>
    <property type="match status" value="1"/>
</dbReference>
<keyword evidence="6 11" id="KW-0175">Coiled coil</keyword>
<keyword evidence="5 10" id="KW-0995">Kinetochore</keyword>
<evidence type="ECO:0000256" key="9">
    <source>
        <dbReference type="ARBA" id="ARBA00023328"/>
    </source>
</evidence>
<evidence type="ECO:0000256" key="11">
    <source>
        <dbReference type="SAM" id="Coils"/>
    </source>
</evidence>
<keyword evidence="15" id="KW-1185">Reference proteome</keyword>
<evidence type="ECO:0000259" key="13">
    <source>
        <dbReference type="Pfam" id="PF03801"/>
    </source>
</evidence>
<keyword evidence="9 10" id="KW-0137">Centromere</keyword>
<evidence type="ECO:0000256" key="7">
    <source>
        <dbReference type="ARBA" id="ARBA00023242"/>
    </source>
</evidence>